<dbReference type="KEGG" id="mff:MFFC18_08910"/>
<feature type="signal peptide" evidence="1">
    <location>
        <begin position="1"/>
        <end position="28"/>
    </location>
</feature>
<keyword evidence="1" id="KW-0732">Signal</keyword>
<gene>
    <name evidence="2" type="ORF">MFFC18_08910</name>
</gene>
<evidence type="ECO:0000313" key="3">
    <source>
        <dbReference type="Proteomes" id="UP000322214"/>
    </source>
</evidence>
<reference evidence="2 3" key="1">
    <citation type="submission" date="2019-08" db="EMBL/GenBank/DDBJ databases">
        <title>Deep-cultivation of Planctomycetes and their phenomic and genomic characterization uncovers novel biology.</title>
        <authorList>
            <person name="Wiegand S."/>
            <person name="Jogler M."/>
            <person name="Boedeker C."/>
            <person name="Pinto D."/>
            <person name="Vollmers J."/>
            <person name="Rivas-Marin E."/>
            <person name="Kohn T."/>
            <person name="Peeters S.H."/>
            <person name="Heuer A."/>
            <person name="Rast P."/>
            <person name="Oberbeckmann S."/>
            <person name="Bunk B."/>
            <person name="Jeske O."/>
            <person name="Meyerdierks A."/>
            <person name="Storesund J.E."/>
            <person name="Kallscheuer N."/>
            <person name="Luecker S."/>
            <person name="Lage O.M."/>
            <person name="Pohl T."/>
            <person name="Merkel B.J."/>
            <person name="Hornburger P."/>
            <person name="Mueller R.-W."/>
            <person name="Bruemmer F."/>
            <person name="Labrenz M."/>
            <person name="Spormann A.M."/>
            <person name="Op den Camp H."/>
            <person name="Overmann J."/>
            <person name="Amann R."/>
            <person name="Jetten M.S.M."/>
            <person name="Mascher T."/>
            <person name="Medema M.H."/>
            <person name="Devos D.P."/>
            <person name="Kaster A.-K."/>
            <person name="Ovreas L."/>
            <person name="Rohde M."/>
            <person name="Galperin M.Y."/>
            <person name="Jogler C."/>
        </authorList>
    </citation>
    <scope>NUCLEOTIDE SEQUENCE [LARGE SCALE GENOMIC DNA]</scope>
    <source>
        <strain evidence="2 3">FC18</strain>
    </source>
</reference>
<dbReference type="RefSeq" id="WP_075081928.1">
    <property type="nucleotide sequence ID" value="NZ_CP042912.1"/>
</dbReference>
<dbReference type="EMBL" id="CP042912">
    <property type="protein sequence ID" value="QEG21039.1"/>
    <property type="molecule type" value="Genomic_DNA"/>
</dbReference>
<protein>
    <submittedName>
        <fullName evidence="2">Uncharacterized protein</fullName>
    </submittedName>
</protein>
<proteinExistence type="predicted"/>
<dbReference type="Proteomes" id="UP000322214">
    <property type="component" value="Chromosome"/>
</dbReference>
<evidence type="ECO:0000256" key="1">
    <source>
        <dbReference type="SAM" id="SignalP"/>
    </source>
</evidence>
<evidence type="ECO:0000313" key="2">
    <source>
        <dbReference type="EMBL" id="QEG21039.1"/>
    </source>
</evidence>
<dbReference type="PROSITE" id="PS51257">
    <property type="entry name" value="PROKAR_LIPOPROTEIN"/>
    <property type="match status" value="1"/>
</dbReference>
<feature type="chain" id="PRO_5022983074" evidence="1">
    <location>
        <begin position="29"/>
        <end position="466"/>
    </location>
</feature>
<dbReference type="AlphaFoldDB" id="A0A5B9P683"/>
<dbReference type="STRING" id="980251.GCA_001642875_02049"/>
<accession>A0A5B9P683</accession>
<sequence precursor="true">MNKTNQALNSVKALLLGLLLFAAGCNQSGSTSTTNIPPSVAVHSLSAVTVVDSPTEYFYLLADGLEAGLKADIGSLIVKHIEFAKPGDIIHFVRTPDNKWLGTIEVPQKHGPKRFRNREILDAFKPVLGYLKDESDVPDDFRGQLNLPSLVERYWSLRKSDGDPMIILAGTPLYHEPDQPQWSFRGRRYPSVSSINDFTSTLPFRNPNLKPLPETAQIRWLLPSNNWGDSKEHEDRLLEFYRRMFDQEIGGELIRFTANPQSLLGQSDASGFLALPECNDHYPPRILTLPESEPTVAPIGTTWNAPAEVESEIQRVLDSPSQTLFAINWQSGSADTDIDIWLNEKEAHEQLNFKNMKTSFGQLVRDIQHTGSANANDSEFSSWELAIVDKDIRSLDDFEMWLNFYDGGGPANVRLITVYRGTQTASEFRFPGRVGDRANGENQRDGNPSWLPVNLTNIARYHRSLN</sequence>
<organism evidence="2 3">
    <name type="scientific">Mariniblastus fucicola</name>
    <dbReference type="NCBI Taxonomy" id="980251"/>
    <lineage>
        <taxon>Bacteria</taxon>
        <taxon>Pseudomonadati</taxon>
        <taxon>Planctomycetota</taxon>
        <taxon>Planctomycetia</taxon>
        <taxon>Pirellulales</taxon>
        <taxon>Pirellulaceae</taxon>
        <taxon>Mariniblastus</taxon>
    </lineage>
</organism>
<keyword evidence="3" id="KW-1185">Reference proteome</keyword>
<name>A0A5B9P683_9BACT</name>